<evidence type="ECO:0000256" key="2">
    <source>
        <dbReference type="ARBA" id="ARBA00022679"/>
    </source>
</evidence>
<dbReference type="InterPro" id="IPR014746">
    <property type="entry name" value="Gln_synth/guanido_kin_cat_dom"/>
</dbReference>
<dbReference type="PANTHER" id="PTHR11547:SF64">
    <property type="entry name" value="CHROMOSOME UNDETERMINED SCAFFOLD_51, WHOLE GENOME SHOTGUN SEQUENCE"/>
    <property type="match status" value="1"/>
</dbReference>
<name>A0A6U2Q094_9STRA</name>
<feature type="binding site" evidence="7">
    <location>
        <begin position="135"/>
        <end position="139"/>
    </location>
    <ligand>
        <name>ATP</name>
        <dbReference type="ChEBI" id="CHEBI:30616"/>
    </ligand>
</feature>
<dbReference type="PROSITE" id="PS51509">
    <property type="entry name" value="PHOSPHAGEN_KINASE_N"/>
    <property type="match status" value="1"/>
</dbReference>
<dbReference type="InterPro" id="IPR022413">
    <property type="entry name" value="ATP-guanido_PTrfase_N"/>
</dbReference>
<protein>
    <recommendedName>
        <fullName evidence="13">Arginine kinase</fullName>
    </recommendedName>
</protein>
<sequence length="393" mass="43638">MSGDPSLTILNPNDMTAETYQKLKEKCKEVYEKNPGNRCAKYAIDYLDSEEGKSLSNEDGLVFYKCIRTGIDNIDSSMGCYAMTPADYTKFGGFFDKVIRDYHGDETGAKKHVTDWNTAADADYDVKKLGQDELSMRVRVGRNLVGFNLPGKMDKAERVAFEQRMLPSFDQLIEKYGGKVHSLTPDFGDDGENPNKITDDEYKDLVDAHVMFKDMAADPYLASAGISNDWPYGRGCWQSQDKMRIIWFGEEDQLRIMCMKKGSNLLEVFSNLNEMLNTVESIDGIEFAKDDNYGYVTSCPTNLGTGMRASVHVKIPNLTADGTDKKAKEVCKPLGLSVRGTGGEHTPIGADGTVDISPSARLFIKESEIIGKLYEGIEKLMAIENVVSLDSIA</sequence>
<evidence type="ECO:0000256" key="3">
    <source>
        <dbReference type="ARBA" id="ARBA00022741"/>
    </source>
</evidence>
<dbReference type="EMBL" id="HBGY01020188">
    <property type="protein sequence ID" value="CAD9588946.1"/>
    <property type="molecule type" value="Transcribed_RNA"/>
</dbReference>
<dbReference type="InterPro" id="IPR036802">
    <property type="entry name" value="ATP-guanido_PTrfase_N_sf"/>
</dbReference>
<dbReference type="GO" id="GO:0005524">
    <property type="term" value="F:ATP binding"/>
    <property type="evidence" value="ECO:0007669"/>
    <property type="project" value="UniProtKB-UniRule"/>
</dbReference>
<feature type="binding site" evidence="7">
    <location>
        <begin position="339"/>
        <end position="344"/>
    </location>
    <ligand>
        <name>ATP</name>
        <dbReference type="ChEBI" id="CHEBI:30616"/>
    </ligand>
</feature>
<feature type="binding site" evidence="7">
    <location>
        <position position="209"/>
    </location>
    <ligand>
        <name>ATP</name>
        <dbReference type="ChEBI" id="CHEBI:30616"/>
    </ligand>
</feature>
<dbReference type="Gene3D" id="3.30.590.10">
    <property type="entry name" value="Glutamine synthetase/guanido kinase, catalytic domain"/>
    <property type="match status" value="1"/>
</dbReference>
<evidence type="ECO:0000256" key="4">
    <source>
        <dbReference type="ARBA" id="ARBA00022777"/>
    </source>
</evidence>
<evidence type="ECO:0000256" key="6">
    <source>
        <dbReference type="PROSITE-ProRule" id="PRU00842"/>
    </source>
</evidence>
<feature type="binding site" evidence="7">
    <location>
        <position position="255"/>
    </location>
    <ligand>
        <name>ATP</name>
        <dbReference type="ChEBI" id="CHEBI:30616"/>
    </ligand>
</feature>
<dbReference type="AlphaFoldDB" id="A0A6U2Q094"/>
<evidence type="ECO:0000313" key="11">
    <source>
        <dbReference type="EMBL" id="CAD9588946.1"/>
    </source>
</evidence>
<comment type="similarity">
    <text evidence="1 6 8">Belongs to the ATP:guanido phosphotransferase family.</text>
</comment>
<dbReference type="Pfam" id="PF00217">
    <property type="entry name" value="ATP-gua_Ptrans"/>
    <property type="match status" value="1"/>
</dbReference>
<keyword evidence="3 7" id="KW-0547">Nucleotide-binding</keyword>
<evidence type="ECO:0000259" key="10">
    <source>
        <dbReference type="PROSITE" id="PS51510"/>
    </source>
</evidence>
<feature type="domain" description="Phosphagen kinase C-terminal" evidence="10">
    <location>
        <begin position="132"/>
        <end position="387"/>
    </location>
</feature>
<dbReference type="SUPFAM" id="SSF48034">
    <property type="entry name" value="Guanido kinase N-terminal domain"/>
    <property type="match status" value="1"/>
</dbReference>
<accession>A0A6U2Q094</accession>
<keyword evidence="5 7" id="KW-0067">ATP-binding</keyword>
<dbReference type="FunFam" id="3.30.590.10:FF:000006">
    <property type="entry name" value="Arginine kinase 1"/>
    <property type="match status" value="1"/>
</dbReference>
<feature type="domain" description="Phosphagen kinase N-terminal" evidence="9">
    <location>
        <begin position="22"/>
        <end position="104"/>
    </location>
</feature>
<dbReference type="InterPro" id="IPR022414">
    <property type="entry name" value="ATP-guanido_PTrfase_cat"/>
</dbReference>
<keyword evidence="2 7" id="KW-0808">Transferase</keyword>
<keyword evidence="4 7" id="KW-0418">Kinase</keyword>
<feature type="binding site" evidence="7">
    <location>
        <begin position="308"/>
        <end position="312"/>
    </location>
    <ligand>
        <name>ATP</name>
        <dbReference type="ChEBI" id="CHEBI:30616"/>
    </ligand>
</feature>
<evidence type="ECO:0000256" key="7">
    <source>
        <dbReference type="PROSITE-ProRule" id="PRU00843"/>
    </source>
</evidence>
<dbReference type="EMBL" id="HBGY01020189">
    <property type="protein sequence ID" value="CAD9588949.1"/>
    <property type="molecule type" value="Transcribed_RNA"/>
</dbReference>
<dbReference type="PROSITE" id="PS51510">
    <property type="entry name" value="PHOSPHAGEN_KINASE_C"/>
    <property type="match status" value="1"/>
</dbReference>
<dbReference type="GO" id="GO:0046314">
    <property type="term" value="P:phosphocreatine biosynthetic process"/>
    <property type="evidence" value="ECO:0007669"/>
    <property type="project" value="InterPro"/>
</dbReference>
<gene>
    <name evidence="11" type="ORF">LDAN0321_LOCUS12731</name>
    <name evidence="12" type="ORF">LDAN0321_LOCUS12732</name>
</gene>
<dbReference type="GO" id="GO:0004111">
    <property type="term" value="F:creatine kinase activity"/>
    <property type="evidence" value="ECO:0007669"/>
    <property type="project" value="InterPro"/>
</dbReference>
<dbReference type="CDD" id="cd07931">
    <property type="entry name" value="eukaryotic_phosphagen_kinases"/>
    <property type="match status" value="1"/>
</dbReference>
<dbReference type="PANTHER" id="PTHR11547">
    <property type="entry name" value="ARGININE OR CREATINE KINASE"/>
    <property type="match status" value="1"/>
</dbReference>
<dbReference type="InterPro" id="IPR000749">
    <property type="entry name" value="ATP-guanido_PTrfase"/>
</dbReference>
<evidence type="ECO:0000259" key="9">
    <source>
        <dbReference type="PROSITE" id="PS51509"/>
    </source>
</evidence>
<dbReference type="GO" id="GO:0005615">
    <property type="term" value="C:extracellular space"/>
    <property type="evidence" value="ECO:0007669"/>
    <property type="project" value="TreeGrafter"/>
</dbReference>
<dbReference type="Pfam" id="PF02807">
    <property type="entry name" value="ATP-gua_PtransN"/>
    <property type="match status" value="1"/>
</dbReference>
<dbReference type="PROSITE" id="PS00112">
    <property type="entry name" value="PHOSPHAGEN_KINASE"/>
    <property type="match status" value="1"/>
</dbReference>
<evidence type="ECO:0000256" key="1">
    <source>
        <dbReference type="ARBA" id="ARBA00006798"/>
    </source>
</evidence>
<dbReference type="InterPro" id="IPR022415">
    <property type="entry name" value="ATP-guanido_PTrfase_AS"/>
</dbReference>
<dbReference type="SUPFAM" id="SSF55931">
    <property type="entry name" value="Glutamine synthetase/guanido kinase"/>
    <property type="match status" value="1"/>
</dbReference>
<evidence type="ECO:0000313" key="12">
    <source>
        <dbReference type="EMBL" id="CAD9588949.1"/>
    </source>
</evidence>
<proteinExistence type="inferred from homology"/>
<organism evidence="11">
    <name type="scientific">Leptocylindrus danicus</name>
    <dbReference type="NCBI Taxonomy" id="163516"/>
    <lineage>
        <taxon>Eukaryota</taxon>
        <taxon>Sar</taxon>
        <taxon>Stramenopiles</taxon>
        <taxon>Ochrophyta</taxon>
        <taxon>Bacillariophyta</taxon>
        <taxon>Coscinodiscophyceae</taxon>
        <taxon>Chaetocerotophycidae</taxon>
        <taxon>Leptocylindrales</taxon>
        <taxon>Leptocylindraceae</taxon>
        <taxon>Leptocylindrus</taxon>
    </lineage>
</organism>
<reference evidence="11" key="1">
    <citation type="submission" date="2021-01" db="EMBL/GenBank/DDBJ databases">
        <authorList>
            <person name="Corre E."/>
            <person name="Pelletier E."/>
            <person name="Niang G."/>
            <person name="Scheremetjew M."/>
            <person name="Finn R."/>
            <person name="Kale V."/>
            <person name="Holt S."/>
            <person name="Cochrane G."/>
            <person name="Meng A."/>
            <person name="Brown T."/>
            <person name="Cohen L."/>
        </authorList>
    </citation>
    <scope>NUCLEOTIDE SEQUENCE</scope>
    <source>
        <strain evidence="11">B650</strain>
    </source>
</reference>
<evidence type="ECO:0000256" key="8">
    <source>
        <dbReference type="RuleBase" id="RU000505"/>
    </source>
</evidence>
<evidence type="ECO:0008006" key="13">
    <source>
        <dbReference type="Google" id="ProtNLM"/>
    </source>
</evidence>
<evidence type="ECO:0000256" key="5">
    <source>
        <dbReference type="ARBA" id="ARBA00022840"/>
    </source>
</evidence>
<dbReference type="Gene3D" id="1.10.135.10">
    <property type="entry name" value="ATP:guanido phosphotransferase, N-terminal domain"/>
    <property type="match status" value="1"/>
</dbReference>